<evidence type="ECO:0000313" key="1">
    <source>
        <dbReference type="EMBL" id="MBJ6749359.1"/>
    </source>
</evidence>
<name>A0ABS0YBR2_9BACT</name>
<comment type="caution">
    <text evidence="1">The sequence shown here is derived from an EMBL/GenBank/DDBJ whole genome shotgun (WGS) entry which is preliminary data.</text>
</comment>
<evidence type="ECO:0000313" key="2">
    <source>
        <dbReference type="Proteomes" id="UP000614714"/>
    </source>
</evidence>
<sequence>MTVANDGPHGMTEMIVPGILLEAINYDLSALVVHGDVGEMTDIGLI</sequence>
<reference evidence="1 2" key="1">
    <citation type="submission" date="2020-12" db="EMBL/GenBank/DDBJ databases">
        <title>Geomonas sp. Red421, isolated from paddy soil.</title>
        <authorList>
            <person name="Xu Z."/>
            <person name="Zhang Z."/>
            <person name="Masuda Y."/>
            <person name="Itoh H."/>
            <person name="Senoo K."/>
        </authorList>
    </citation>
    <scope>NUCLEOTIDE SEQUENCE [LARGE SCALE GENOMIC DNA]</scope>
    <source>
        <strain evidence="1 2">Red421</strain>
    </source>
</reference>
<dbReference type="Proteomes" id="UP000614714">
    <property type="component" value="Unassembled WGS sequence"/>
</dbReference>
<dbReference type="EMBL" id="JAEMHL010000002">
    <property type="protein sequence ID" value="MBJ6749359.1"/>
    <property type="molecule type" value="Genomic_DNA"/>
</dbReference>
<organism evidence="1 2">
    <name type="scientific">Geomonas anaerohicana</name>
    <dbReference type="NCBI Taxonomy" id="2798583"/>
    <lineage>
        <taxon>Bacteria</taxon>
        <taxon>Pseudomonadati</taxon>
        <taxon>Thermodesulfobacteriota</taxon>
        <taxon>Desulfuromonadia</taxon>
        <taxon>Geobacterales</taxon>
        <taxon>Geobacteraceae</taxon>
        <taxon>Geomonas</taxon>
    </lineage>
</organism>
<proteinExistence type="predicted"/>
<gene>
    <name evidence="1" type="ORF">JFN91_03970</name>
</gene>
<protein>
    <submittedName>
        <fullName evidence="1">Uncharacterized protein</fullName>
    </submittedName>
</protein>
<accession>A0ABS0YBR2</accession>
<keyword evidence="2" id="KW-1185">Reference proteome</keyword>
<dbReference type="RefSeq" id="WP_199387911.1">
    <property type="nucleotide sequence ID" value="NZ_JAEMHL010000002.1"/>
</dbReference>